<dbReference type="RefSeq" id="WP_321395060.1">
    <property type="nucleotide sequence ID" value="NZ_CP139487.1"/>
</dbReference>
<name>A0AAX4HP09_9BACT</name>
<organism evidence="2 3">
    <name type="scientific">Peredibacter starrii</name>
    <dbReference type="NCBI Taxonomy" id="28202"/>
    <lineage>
        <taxon>Bacteria</taxon>
        <taxon>Pseudomonadati</taxon>
        <taxon>Bdellovibrionota</taxon>
        <taxon>Bacteriovoracia</taxon>
        <taxon>Bacteriovoracales</taxon>
        <taxon>Bacteriovoracaceae</taxon>
        <taxon>Peredibacter</taxon>
    </lineage>
</organism>
<dbReference type="AlphaFoldDB" id="A0AAX4HP09"/>
<dbReference type="EMBL" id="CP139487">
    <property type="protein sequence ID" value="WPU65065.1"/>
    <property type="molecule type" value="Genomic_DNA"/>
</dbReference>
<dbReference type="InterPro" id="IPR003779">
    <property type="entry name" value="CMD-like"/>
</dbReference>
<dbReference type="Gene3D" id="1.20.1290.10">
    <property type="entry name" value="AhpD-like"/>
    <property type="match status" value="1"/>
</dbReference>
<keyword evidence="3" id="KW-1185">Reference proteome</keyword>
<evidence type="ECO:0000259" key="1">
    <source>
        <dbReference type="Pfam" id="PF02627"/>
    </source>
</evidence>
<dbReference type="GO" id="GO:0051920">
    <property type="term" value="F:peroxiredoxin activity"/>
    <property type="evidence" value="ECO:0007669"/>
    <property type="project" value="InterPro"/>
</dbReference>
<dbReference type="PANTHER" id="PTHR34846:SF10">
    <property type="entry name" value="CYTOPLASMIC PROTEIN"/>
    <property type="match status" value="1"/>
</dbReference>
<dbReference type="KEGG" id="psti:SOO65_20420"/>
<evidence type="ECO:0000313" key="2">
    <source>
        <dbReference type="EMBL" id="WPU65065.1"/>
    </source>
</evidence>
<dbReference type="NCBIfam" id="TIGR00778">
    <property type="entry name" value="ahpD_dom"/>
    <property type="match status" value="1"/>
</dbReference>
<accession>A0AAX4HP09</accession>
<dbReference type="InterPro" id="IPR029032">
    <property type="entry name" value="AhpD-like"/>
</dbReference>
<feature type="domain" description="Carboxymuconolactone decarboxylase-like" evidence="1">
    <location>
        <begin position="10"/>
        <end position="93"/>
    </location>
</feature>
<dbReference type="PANTHER" id="PTHR34846">
    <property type="entry name" value="4-CARBOXYMUCONOLACTONE DECARBOXYLASE FAMILY PROTEIN (AFU_ORTHOLOGUE AFUA_6G11590)"/>
    <property type="match status" value="1"/>
</dbReference>
<dbReference type="SUPFAM" id="SSF69118">
    <property type="entry name" value="AhpD-like"/>
    <property type="match status" value="1"/>
</dbReference>
<sequence length="158" mass="17971">MKNRMNYYPQFGDAFAKLADLGKLVKESSLGKQLVHLIDLRVSQINGCTFCIDMHVKEAKIDGEKELRLHHLAGWQESPLFTDKEKAAFLWAETLTLVSQNHVPDEIYAKVKEHFSDKELVELTMAVTTINTWNRFAIAFRSVPGSLDKMYGLEKAGL</sequence>
<dbReference type="InterPro" id="IPR004675">
    <property type="entry name" value="AhpD_core"/>
</dbReference>
<evidence type="ECO:0000313" key="3">
    <source>
        <dbReference type="Proteomes" id="UP001324634"/>
    </source>
</evidence>
<dbReference type="Proteomes" id="UP001324634">
    <property type="component" value="Chromosome"/>
</dbReference>
<protein>
    <submittedName>
        <fullName evidence="2">Carboxymuconolactone decarboxylase family protein</fullName>
    </submittedName>
</protein>
<reference evidence="2 3" key="1">
    <citation type="submission" date="2023-11" db="EMBL/GenBank/DDBJ databases">
        <title>Peredibacter starrii A3.12.</title>
        <authorList>
            <person name="Mitchell R.J."/>
        </authorList>
    </citation>
    <scope>NUCLEOTIDE SEQUENCE [LARGE SCALE GENOMIC DNA]</scope>
    <source>
        <strain evidence="2 3">A3.12</strain>
    </source>
</reference>
<proteinExistence type="predicted"/>
<dbReference type="Pfam" id="PF02627">
    <property type="entry name" value="CMD"/>
    <property type="match status" value="1"/>
</dbReference>
<gene>
    <name evidence="2" type="ORF">SOO65_20420</name>
</gene>